<evidence type="ECO:0000256" key="4">
    <source>
        <dbReference type="ARBA" id="ARBA00022989"/>
    </source>
</evidence>
<accession>A0A507SI75</accession>
<dbReference type="InterPro" id="IPR007156">
    <property type="entry name" value="MamQ_LemA"/>
</dbReference>
<dbReference type="Gene3D" id="1.20.1440.20">
    <property type="entry name" value="LemA-like domain"/>
    <property type="match status" value="1"/>
</dbReference>
<name>A0A507SI75_9BACT</name>
<dbReference type="Proteomes" id="UP000320801">
    <property type="component" value="Unassembled WGS sequence"/>
</dbReference>
<dbReference type="RefSeq" id="WP_141484076.1">
    <property type="nucleotide sequence ID" value="NZ_SMDN01000009.1"/>
</dbReference>
<evidence type="ECO:0000313" key="8">
    <source>
        <dbReference type="Proteomes" id="UP000320801"/>
    </source>
</evidence>
<dbReference type="Pfam" id="PF04011">
    <property type="entry name" value="LemA"/>
    <property type="match status" value="1"/>
</dbReference>
<evidence type="ECO:0000313" key="7">
    <source>
        <dbReference type="EMBL" id="TQC51417.1"/>
    </source>
</evidence>
<dbReference type="SUPFAM" id="SSF140478">
    <property type="entry name" value="LemA-like"/>
    <property type="match status" value="1"/>
</dbReference>
<evidence type="ECO:0000256" key="1">
    <source>
        <dbReference type="ARBA" id="ARBA00004167"/>
    </source>
</evidence>
<protein>
    <submittedName>
        <fullName evidence="7">LemA family protein</fullName>
    </submittedName>
</protein>
<feature type="transmembrane region" description="Helical" evidence="6">
    <location>
        <begin position="35"/>
        <end position="54"/>
    </location>
</feature>
<keyword evidence="8" id="KW-1185">Reference proteome</keyword>
<keyword evidence="3 6" id="KW-0812">Transmembrane</keyword>
<dbReference type="AlphaFoldDB" id="A0A507SI75"/>
<dbReference type="OrthoDB" id="384498at2"/>
<keyword evidence="5 6" id="KW-0472">Membrane</keyword>
<gene>
    <name evidence="7" type="ORF">E1I18_02760</name>
</gene>
<dbReference type="EMBL" id="SMDN01000009">
    <property type="protein sequence ID" value="TQC51417.1"/>
    <property type="molecule type" value="Genomic_DNA"/>
</dbReference>
<dbReference type="PANTHER" id="PTHR34478:SF2">
    <property type="entry name" value="MEMBRANE PROTEIN"/>
    <property type="match status" value="1"/>
</dbReference>
<comment type="similarity">
    <text evidence="2">Belongs to the LemA family.</text>
</comment>
<dbReference type="GO" id="GO:0016020">
    <property type="term" value="C:membrane"/>
    <property type="evidence" value="ECO:0007669"/>
    <property type="project" value="UniProtKB-SubCell"/>
</dbReference>
<keyword evidence="4 6" id="KW-1133">Transmembrane helix</keyword>
<comment type="caution">
    <text evidence="7">The sequence shown here is derived from an EMBL/GenBank/DDBJ whole genome shotgun (WGS) entry which is preliminary data.</text>
</comment>
<reference evidence="7 8" key="1">
    <citation type="submission" date="2019-03" db="EMBL/GenBank/DDBJ databases">
        <title>Characterization of a novel Mycoplasma cynos real-time PCR assay.</title>
        <authorList>
            <person name="Tallmadge R.L."/>
            <person name="Mitchell P.K."/>
            <person name="Goodman L."/>
        </authorList>
    </citation>
    <scope>NUCLEOTIDE SEQUENCE [LARGE SCALE GENOMIC DNA]</scope>
    <source>
        <strain evidence="7 8">1642</strain>
    </source>
</reference>
<sequence length="222" mass="25395">MANQLDEMNGPILEQGHDVNVINKRIEIKTGWGSILFEFFLWFPLIIPGLVFLFKKIAAKNYFAQLEQKIQANASQIDNYIEQRVQVLSNVASLVEKSIELDQKTMTQIAALRSGNSVSEATRGEIDAQASLLSRAINVQIENYPDLKAHGEIREAMQQNAYLQKEITACRDLYNDSVFVWNRSVNEWPTKMIVASRMKYTTWIPFAASQETKQEARKNFFA</sequence>
<dbReference type="InterPro" id="IPR023353">
    <property type="entry name" value="LemA-like_dom_sf"/>
</dbReference>
<evidence type="ECO:0000256" key="3">
    <source>
        <dbReference type="ARBA" id="ARBA00022692"/>
    </source>
</evidence>
<organism evidence="7 8">
    <name type="scientific">Mycoplasmopsis mucosicanis</name>
    <dbReference type="NCBI Taxonomy" id="458208"/>
    <lineage>
        <taxon>Bacteria</taxon>
        <taxon>Bacillati</taxon>
        <taxon>Mycoplasmatota</taxon>
        <taxon>Mycoplasmoidales</taxon>
        <taxon>Metamycoplasmataceae</taxon>
        <taxon>Mycoplasmopsis</taxon>
    </lineage>
</organism>
<evidence type="ECO:0000256" key="2">
    <source>
        <dbReference type="ARBA" id="ARBA00008854"/>
    </source>
</evidence>
<dbReference type="PANTHER" id="PTHR34478">
    <property type="entry name" value="PROTEIN LEMA"/>
    <property type="match status" value="1"/>
</dbReference>
<evidence type="ECO:0000256" key="5">
    <source>
        <dbReference type="ARBA" id="ARBA00023136"/>
    </source>
</evidence>
<comment type="subcellular location">
    <subcellularLocation>
        <location evidence="1">Membrane</location>
        <topology evidence="1">Single-pass membrane protein</topology>
    </subcellularLocation>
</comment>
<evidence type="ECO:0000256" key="6">
    <source>
        <dbReference type="SAM" id="Phobius"/>
    </source>
</evidence>
<proteinExistence type="inferred from homology"/>